<feature type="region of interest" description="Disordered" evidence="1">
    <location>
        <begin position="135"/>
        <end position="159"/>
    </location>
</feature>
<accession>A0A6A6FJD7</accession>
<protein>
    <submittedName>
        <fullName evidence="2">Uncharacterized protein</fullName>
    </submittedName>
</protein>
<dbReference type="AlphaFoldDB" id="A0A6A6FJD7"/>
<organism evidence="2 3">
    <name type="scientific">Cercospora zeae-maydis SCOH1-5</name>
    <dbReference type="NCBI Taxonomy" id="717836"/>
    <lineage>
        <taxon>Eukaryota</taxon>
        <taxon>Fungi</taxon>
        <taxon>Dikarya</taxon>
        <taxon>Ascomycota</taxon>
        <taxon>Pezizomycotina</taxon>
        <taxon>Dothideomycetes</taxon>
        <taxon>Dothideomycetidae</taxon>
        <taxon>Mycosphaerellales</taxon>
        <taxon>Mycosphaerellaceae</taxon>
        <taxon>Cercospora</taxon>
    </lineage>
</organism>
<dbReference type="Proteomes" id="UP000799539">
    <property type="component" value="Unassembled WGS sequence"/>
</dbReference>
<feature type="compositionally biased region" description="Polar residues" evidence="1">
    <location>
        <begin position="141"/>
        <end position="157"/>
    </location>
</feature>
<evidence type="ECO:0000256" key="1">
    <source>
        <dbReference type="SAM" id="MobiDB-lite"/>
    </source>
</evidence>
<dbReference type="EMBL" id="ML992671">
    <property type="protein sequence ID" value="KAF2213348.1"/>
    <property type="molecule type" value="Genomic_DNA"/>
</dbReference>
<sequence>MQNEEPRIEGYEEKRALILQDAFMEQDLEAAEKGEVMEAEIRELRHAHEIVSSLVRVDENRYDLVAIHDAPRPRIPPAARRSSASTTTLPSYHSDILPDYSSRLSGMSTTIASSGISLDGSIDYSATASSGGGDDVFTAAETGSTPRSSSVDGSTGTRRSRLTEFSSVIEISPRASEETLRTCQRSSLAWSRRSWDTNDL</sequence>
<gene>
    <name evidence="2" type="ORF">CERZMDRAFT_90617</name>
</gene>
<keyword evidence="3" id="KW-1185">Reference proteome</keyword>
<name>A0A6A6FJD7_9PEZI</name>
<reference evidence="2" key="1">
    <citation type="journal article" date="2020" name="Stud. Mycol.">
        <title>101 Dothideomycetes genomes: a test case for predicting lifestyles and emergence of pathogens.</title>
        <authorList>
            <person name="Haridas S."/>
            <person name="Albert R."/>
            <person name="Binder M."/>
            <person name="Bloem J."/>
            <person name="Labutti K."/>
            <person name="Salamov A."/>
            <person name="Andreopoulos B."/>
            <person name="Baker S."/>
            <person name="Barry K."/>
            <person name="Bills G."/>
            <person name="Bluhm B."/>
            <person name="Cannon C."/>
            <person name="Castanera R."/>
            <person name="Culley D."/>
            <person name="Daum C."/>
            <person name="Ezra D."/>
            <person name="Gonzalez J."/>
            <person name="Henrissat B."/>
            <person name="Kuo A."/>
            <person name="Liang C."/>
            <person name="Lipzen A."/>
            <person name="Lutzoni F."/>
            <person name="Magnuson J."/>
            <person name="Mondo S."/>
            <person name="Nolan M."/>
            <person name="Ohm R."/>
            <person name="Pangilinan J."/>
            <person name="Park H.-J."/>
            <person name="Ramirez L."/>
            <person name="Alfaro M."/>
            <person name="Sun H."/>
            <person name="Tritt A."/>
            <person name="Yoshinaga Y."/>
            <person name="Zwiers L.-H."/>
            <person name="Turgeon B."/>
            <person name="Goodwin S."/>
            <person name="Spatafora J."/>
            <person name="Crous P."/>
            <person name="Grigoriev I."/>
        </authorList>
    </citation>
    <scope>NUCLEOTIDE SEQUENCE</scope>
    <source>
        <strain evidence="2">SCOH1-5</strain>
    </source>
</reference>
<evidence type="ECO:0000313" key="2">
    <source>
        <dbReference type="EMBL" id="KAF2213348.1"/>
    </source>
</evidence>
<proteinExistence type="predicted"/>
<evidence type="ECO:0000313" key="3">
    <source>
        <dbReference type="Proteomes" id="UP000799539"/>
    </source>
</evidence>
<dbReference type="OrthoDB" id="4225201at2759"/>